<feature type="signal peptide" evidence="2">
    <location>
        <begin position="1"/>
        <end position="18"/>
    </location>
</feature>
<keyword evidence="4" id="KW-1185">Reference proteome</keyword>
<feature type="region of interest" description="Disordered" evidence="1">
    <location>
        <begin position="20"/>
        <end position="39"/>
    </location>
</feature>
<organism evidence="3 4">
    <name type="scientific">Protopolystoma xenopodis</name>
    <dbReference type="NCBI Taxonomy" id="117903"/>
    <lineage>
        <taxon>Eukaryota</taxon>
        <taxon>Metazoa</taxon>
        <taxon>Spiralia</taxon>
        <taxon>Lophotrochozoa</taxon>
        <taxon>Platyhelminthes</taxon>
        <taxon>Monogenea</taxon>
        <taxon>Polyopisthocotylea</taxon>
        <taxon>Polystomatidea</taxon>
        <taxon>Polystomatidae</taxon>
        <taxon>Protopolystoma</taxon>
    </lineage>
</organism>
<evidence type="ECO:0000256" key="1">
    <source>
        <dbReference type="SAM" id="MobiDB-lite"/>
    </source>
</evidence>
<keyword evidence="2" id="KW-0732">Signal</keyword>
<dbReference type="AlphaFoldDB" id="A0A3S5ALB1"/>
<protein>
    <submittedName>
        <fullName evidence="3">Uncharacterized protein</fullName>
    </submittedName>
</protein>
<gene>
    <name evidence="3" type="ORF">PXEA_LOCUS25711</name>
</gene>
<evidence type="ECO:0000313" key="3">
    <source>
        <dbReference type="EMBL" id="VEL32271.1"/>
    </source>
</evidence>
<dbReference type="EMBL" id="CAAALY010132338">
    <property type="protein sequence ID" value="VEL32271.1"/>
    <property type="molecule type" value="Genomic_DNA"/>
</dbReference>
<dbReference type="Proteomes" id="UP000784294">
    <property type="component" value="Unassembled WGS sequence"/>
</dbReference>
<reference evidence="3" key="1">
    <citation type="submission" date="2018-11" db="EMBL/GenBank/DDBJ databases">
        <authorList>
            <consortium name="Pathogen Informatics"/>
        </authorList>
    </citation>
    <scope>NUCLEOTIDE SEQUENCE</scope>
</reference>
<feature type="chain" id="PRO_5018531692" evidence="2">
    <location>
        <begin position="19"/>
        <end position="210"/>
    </location>
</feature>
<evidence type="ECO:0000256" key="2">
    <source>
        <dbReference type="SAM" id="SignalP"/>
    </source>
</evidence>
<proteinExistence type="predicted"/>
<accession>A0A3S5ALB1</accession>
<evidence type="ECO:0000313" key="4">
    <source>
        <dbReference type="Proteomes" id="UP000784294"/>
    </source>
</evidence>
<name>A0A3S5ALB1_9PLAT</name>
<comment type="caution">
    <text evidence="3">The sequence shown here is derived from an EMBL/GenBank/DDBJ whole genome shotgun (WGS) entry which is preliminary data.</text>
</comment>
<sequence>MPQAVAAVFAAAAAAAAAASSSAPSHERSGTPPIASDSLIPSAGQAPIIASARVSASGLGQAHLAPPMAPLAQNISAPVHQHPHQSLPPLNHHQPQQQQQQLGGVLAFHPFPPSHQHQALYHLITVSSWTRAVSSVLASFDTPTCSNSSSTGQTSTSFVGPSPGTTSFISSTTNQWSCQRLVYPIAGSGECPACASNSPTLHSQTISDKD</sequence>
<feature type="region of interest" description="Disordered" evidence="1">
    <location>
        <begin position="79"/>
        <end position="100"/>
    </location>
</feature>